<reference evidence="2" key="1">
    <citation type="journal article" date="2019" name="Database">
        <title>The radish genome database (RadishGD): an integrated information resource for radish genomics.</title>
        <authorList>
            <person name="Yu H.J."/>
            <person name="Baek S."/>
            <person name="Lee Y.J."/>
            <person name="Cho A."/>
            <person name="Mun J.H."/>
        </authorList>
    </citation>
    <scope>NUCLEOTIDE SEQUENCE [LARGE SCALE GENOMIC DNA]</scope>
    <source>
        <strain evidence="2">cv. WK10039</strain>
    </source>
</reference>
<dbReference type="Proteomes" id="UP000504610">
    <property type="component" value="Chromosome 3"/>
</dbReference>
<dbReference type="PANTHER" id="PTHR33448:SF14">
    <property type="entry name" value="ARABIDOPSIS THALIANA GENOMIC DNA, CHROMOSOME 5, P1 CLONE:MOK16"/>
    <property type="match status" value="1"/>
</dbReference>
<organism evidence="2 3">
    <name type="scientific">Raphanus sativus</name>
    <name type="common">Radish</name>
    <name type="synonym">Raphanus raphanistrum var. sativus</name>
    <dbReference type="NCBI Taxonomy" id="3726"/>
    <lineage>
        <taxon>Eukaryota</taxon>
        <taxon>Viridiplantae</taxon>
        <taxon>Streptophyta</taxon>
        <taxon>Embryophyta</taxon>
        <taxon>Tracheophyta</taxon>
        <taxon>Spermatophyta</taxon>
        <taxon>Magnoliopsida</taxon>
        <taxon>eudicotyledons</taxon>
        <taxon>Gunneridae</taxon>
        <taxon>Pentapetalae</taxon>
        <taxon>rosids</taxon>
        <taxon>malvids</taxon>
        <taxon>Brassicales</taxon>
        <taxon>Brassicaceae</taxon>
        <taxon>Brassiceae</taxon>
        <taxon>Raphanus</taxon>
    </lineage>
</organism>
<feature type="compositionally biased region" description="Low complexity" evidence="1">
    <location>
        <begin position="1"/>
        <end position="14"/>
    </location>
</feature>
<dbReference type="GeneID" id="108846439"/>
<accession>A0A6J0MSP1</accession>
<feature type="compositionally biased region" description="Low complexity" evidence="1">
    <location>
        <begin position="26"/>
        <end position="35"/>
    </location>
</feature>
<dbReference type="KEGG" id="rsz:108846439"/>
<proteinExistence type="predicted"/>
<evidence type="ECO:0000256" key="1">
    <source>
        <dbReference type="SAM" id="MobiDB-lite"/>
    </source>
</evidence>
<dbReference type="RefSeq" id="XP_018475169.1">
    <property type="nucleotide sequence ID" value="XM_018619667.2"/>
</dbReference>
<gene>
    <name evidence="3" type="primary">LOC108846439</name>
</gene>
<feature type="region of interest" description="Disordered" evidence="1">
    <location>
        <begin position="139"/>
        <end position="169"/>
    </location>
</feature>
<feature type="compositionally biased region" description="Polar residues" evidence="1">
    <location>
        <begin position="150"/>
        <end position="159"/>
    </location>
</feature>
<evidence type="ECO:0000313" key="2">
    <source>
        <dbReference type="Proteomes" id="UP000504610"/>
    </source>
</evidence>
<evidence type="ECO:0000313" key="3">
    <source>
        <dbReference type="RefSeq" id="XP_018475169.1"/>
    </source>
</evidence>
<feature type="region of interest" description="Disordered" evidence="1">
    <location>
        <begin position="1"/>
        <end position="58"/>
    </location>
</feature>
<dbReference type="PANTHER" id="PTHR33448">
    <property type="entry name" value="CHLOROPLAST PROTEIN HCF243-RELATED"/>
    <property type="match status" value="1"/>
</dbReference>
<protein>
    <submittedName>
        <fullName evidence="3">Uncharacterized protein LOC108846439</fullName>
    </submittedName>
</protein>
<feature type="compositionally biased region" description="Basic residues" evidence="1">
    <location>
        <begin position="36"/>
        <end position="51"/>
    </location>
</feature>
<dbReference type="AlphaFoldDB" id="A0A6J0MSP1"/>
<sequence>MMSSRRPVSSPGRVAKYRPPFMGFLRSKSNGGSISRSRRRSRSRSRSKGRSRASPLFVRRNKSAVAVVSQEPSSPKVTCMGQVRVKRSKPKIQPRSRENPTRRRCEWIRNASFYCNGFAGKIKPSSFWPKWRSFTFPCSPQETKSDNKLSDSPVNQVNRPATEPPAEEEKFKISTLLASPSSTPPMNAFLLTRSRSAPFSSSSLAFRFWEENNRREAESRNEREQTVRSANTIPGVPSGATGKVNGVNESASNVREEVELGFVRRPELTRSKSAPARIGEKMVCFWMRKKVRQGLGSLSRDSSDNLTNSLVN</sequence>
<keyword evidence="2" id="KW-1185">Reference proteome</keyword>
<dbReference type="OrthoDB" id="785861at2759"/>
<name>A0A6J0MSP1_RAPSA</name>
<feature type="compositionally biased region" description="Basic and acidic residues" evidence="1">
    <location>
        <begin position="213"/>
        <end position="226"/>
    </location>
</feature>
<reference evidence="3" key="2">
    <citation type="submission" date="2025-08" db="UniProtKB">
        <authorList>
            <consortium name="RefSeq"/>
        </authorList>
    </citation>
    <scope>IDENTIFICATION</scope>
    <source>
        <tissue evidence="3">Leaf</tissue>
    </source>
</reference>
<feature type="region of interest" description="Disordered" evidence="1">
    <location>
        <begin position="213"/>
        <end position="246"/>
    </location>
</feature>